<comment type="function">
    <text evidence="2">Binds together with bS18 to 16S ribosomal RNA.</text>
</comment>
<dbReference type="NCBIfam" id="TIGR00166">
    <property type="entry name" value="S6"/>
    <property type="match status" value="1"/>
</dbReference>
<dbReference type="GO" id="GO:0019843">
    <property type="term" value="F:rRNA binding"/>
    <property type="evidence" value="ECO:0007669"/>
    <property type="project" value="InterPro"/>
</dbReference>
<dbReference type="KEGG" id="mhl:MHLP_00085"/>
<keyword evidence="5" id="KW-0687">Ribonucleoprotein</keyword>
<dbReference type="GO" id="GO:0006412">
    <property type="term" value="P:translation"/>
    <property type="evidence" value="ECO:0007669"/>
    <property type="project" value="InterPro"/>
</dbReference>
<dbReference type="InterPro" id="IPR035980">
    <property type="entry name" value="Ribosomal_bS6_sf"/>
</dbReference>
<dbReference type="GO" id="GO:0003735">
    <property type="term" value="F:structural constituent of ribosome"/>
    <property type="evidence" value="ECO:0007669"/>
    <property type="project" value="InterPro"/>
</dbReference>
<dbReference type="PATRIC" id="fig|1212765.3.peg.17"/>
<gene>
    <name evidence="5" type="primary">rpsF</name>
    <name evidence="5" type="ordered locus">MHLP_00085</name>
</gene>
<dbReference type="CDD" id="cd00473">
    <property type="entry name" value="bS6"/>
    <property type="match status" value="1"/>
</dbReference>
<dbReference type="GO" id="GO:0005840">
    <property type="term" value="C:ribosome"/>
    <property type="evidence" value="ECO:0007669"/>
    <property type="project" value="UniProtKB-KW"/>
</dbReference>
<dbReference type="HOGENOM" id="CLU_139827_0_0_14"/>
<evidence type="ECO:0000256" key="3">
    <source>
        <dbReference type="ARBA" id="ARBA00035294"/>
    </source>
</evidence>
<dbReference type="STRING" id="1212765.MHLP_00085"/>
<dbReference type="AlphaFoldDB" id="I7C533"/>
<comment type="similarity">
    <text evidence="1">Belongs to the bacterial ribosomal protein bS6 family.</text>
</comment>
<dbReference type="SUPFAM" id="SSF54995">
    <property type="entry name" value="Ribosomal protein S6"/>
    <property type="match status" value="1"/>
</dbReference>
<reference evidence="5 6" key="1">
    <citation type="journal article" date="2012" name="J. Bacteriol.">
        <title>Genome Sequence of "Candidatus Mycoplasma haemolamae" Strain Purdue, a Red Blood Cell Pathogen of Alpacas (Vicugna pacos) and Llamas (Lama glama).</title>
        <authorList>
            <person name="Guimaraes A.M."/>
            <person name="Toth B."/>
            <person name="Santos A.P."/>
            <person name="do Nascimento N.C."/>
            <person name="Kritchevsky J.E."/>
            <person name="Messick J.B."/>
        </authorList>
    </citation>
    <scope>NUCLEOTIDE SEQUENCE [LARGE SCALE GENOMIC DNA]</scope>
    <source>
        <strain evidence="5 6">Purdue</strain>
    </source>
</reference>
<dbReference type="EMBL" id="CP003731">
    <property type="protein sequence ID" value="AFO51597.1"/>
    <property type="molecule type" value="Genomic_DNA"/>
</dbReference>
<reference evidence="6" key="2">
    <citation type="submission" date="2012-07" db="EMBL/GenBank/DDBJ databases">
        <title>Complete genome sequence of 'Candidatus Mycoplasma haemolamae'.</title>
        <authorList>
            <person name="Guimaraes A.M.S."/>
            <person name="Toth B."/>
            <person name="Santos A.P."/>
            <person name="Nascimento N.C."/>
            <person name="Sojka J.E."/>
            <person name="Messick J.B."/>
        </authorList>
    </citation>
    <scope>NUCLEOTIDE SEQUENCE [LARGE SCALE GENOMIC DNA]</scope>
    <source>
        <strain evidence="6">Purdue</strain>
    </source>
</reference>
<evidence type="ECO:0000313" key="5">
    <source>
        <dbReference type="EMBL" id="AFO51597.1"/>
    </source>
</evidence>
<keyword evidence="5" id="KW-0689">Ribosomal protein</keyword>
<organism evidence="5 6">
    <name type="scientific">Mycoplasma haematolamae (strain Purdue)</name>
    <dbReference type="NCBI Taxonomy" id="1212765"/>
    <lineage>
        <taxon>Bacteria</taxon>
        <taxon>Bacillati</taxon>
        <taxon>Mycoplasmatota</taxon>
        <taxon>Mollicutes</taxon>
        <taxon>Mycoplasmataceae</taxon>
        <taxon>Mycoplasma</taxon>
    </lineage>
</organism>
<dbReference type="InterPro" id="IPR000529">
    <property type="entry name" value="Ribosomal_bS6"/>
</dbReference>
<dbReference type="Pfam" id="PF01250">
    <property type="entry name" value="Ribosomal_S6"/>
    <property type="match status" value="1"/>
</dbReference>
<dbReference type="Proteomes" id="UP000006502">
    <property type="component" value="Chromosome"/>
</dbReference>
<dbReference type="InterPro" id="IPR014717">
    <property type="entry name" value="Transl_elong_EF1B/ribsomal_bS6"/>
</dbReference>
<dbReference type="InterPro" id="IPR020814">
    <property type="entry name" value="Ribosomal_S6_plastid/chlpt"/>
</dbReference>
<dbReference type="Gene3D" id="3.30.70.60">
    <property type="match status" value="1"/>
</dbReference>
<name>I7C533_MYCHA</name>
<evidence type="ECO:0000256" key="4">
    <source>
        <dbReference type="ARBA" id="ARBA00035520"/>
    </source>
</evidence>
<evidence type="ECO:0000256" key="1">
    <source>
        <dbReference type="ARBA" id="ARBA00009512"/>
    </source>
</evidence>
<sequence>MFLVDSECSESESAKEVAPLLKLFEGEEDYTMSVSWSDKLAYPIKKRSEAHRYLVNFSTSEAQKLAEFRTLSSLNPKILRHLVINIEKTYGYKSSINPKKIASAEKRAQKYQEFRSRKQRINEKVVPKTPTAL</sequence>
<evidence type="ECO:0000313" key="6">
    <source>
        <dbReference type="Proteomes" id="UP000006502"/>
    </source>
</evidence>
<accession>I7C533</accession>
<protein>
    <recommendedName>
        <fullName evidence="3">Small ribosomal subunit protein bS6</fullName>
    </recommendedName>
    <alternativeName>
        <fullName evidence="4">30S ribosomal protein S6</fullName>
    </alternativeName>
</protein>
<dbReference type="OrthoDB" id="397558at2"/>
<proteinExistence type="inferred from homology"/>
<keyword evidence="6" id="KW-1185">Reference proteome</keyword>
<evidence type="ECO:0000256" key="2">
    <source>
        <dbReference type="ARBA" id="ARBA00035104"/>
    </source>
</evidence>